<comment type="caution">
    <text evidence="1">The sequence shown here is derived from an EMBL/GenBank/DDBJ whole genome shotgun (WGS) entry which is preliminary data.</text>
</comment>
<evidence type="ECO:0000313" key="2">
    <source>
        <dbReference type="Proteomes" id="UP001060085"/>
    </source>
</evidence>
<gene>
    <name evidence="1" type="ORF">M9H77_26846</name>
</gene>
<sequence length="235" mass="27787">MTAKCYHHIDSNYCAWYIQIKRKATHGHWEITRFTKKHICLVHIHQNKHQNMTSKFFSKLISHLVANDLEIPLLKVIQEVQVKLQMGCTYKRAWYAQKFAIERVFGSWEITFSILPKYLHAICGKWQEYTLPCSHANAVCRDNGTRPDAYVPDIYSRETYQSIFYLVGHEDFWRDAPYNLTFYPPNMNNQRGRKKGTRFRAKMNYRNPDSPPRCSRCRMPGQSRKNCKNPSSSNV</sequence>
<proteinExistence type="predicted"/>
<dbReference type="Proteomes" id="UP001060085">
    <property type="component" value="Linkage Group LG06"/>
</dbReference>
<accession>A0ACC0ADJ4</accession>
<organism evidence="1 2">
    <name type="scientific">Catharanthus roseus</name>
    <name type="common">Madagascar periwinkle</name>
    <name type="synonym">Vinca rosea</name>
    <dbReference type="NCBI Taxonomy" id="4058"/>
    <lineage>
        <taxon>Eukaryota</taxon>
        <taxon>Viridiplantae</taxon>
        <taxon>Streptophyta</taxon>
        <taxon>Embryophyta</taxon>
        <taxon>Tracheophyta</taxon>
        <taxon>Spermatophyta</taxon>
        <taxon>Magnoliopsida</taxon>
        <taxon>eudicotyledons</taxon>
        <taxon>Gunneridae</taxon>
        <taxon>Pentapetalae</taxon>
        <taxon>asterids</taxon>
        <taxon>lamiids</taxon>
        <taxon>Gentianales</taxon>
        <taxon>Apocynaceae</taxon>
        <taxon>Rauvolfioideae</taxon>
        <taxon>Vinceae</taxon>
        <taxon>Catharanthinae</taxon>
        <taxon>Catharanthus</taxon>
    </lineage>
</organism>
<keyword evidence="2" id="KW-1185">Reference proteome</keyword>
<dbReference type="EMBL" id="CM044706">
    <property type="protein sequence ID" value="KAI5658053.1"/>
    <property type="molecule type" value="Genomic_DNA"/>
</dbReference>
<name>A0ACC0ADJ4_CATRO</name>
<reference evidence="2" key="1">
    <citation type="journal article" date="2023" name="Nat. Plants">
        <title>Single-cell RNA sequencing provides a high-resolution roadmap for understanding the multicellular compartmentation of specialized metabolism.</title>
        <authorList>
            <person name="Sun S."/>
            <person name="Shen X."/>
            <person name="Li Y."/>
            <person name="Li Y."/>
            <person name="Wang S."/>
            <person name="Li R."/>
            <person name="Zhang H."/>
            <person name="Shen G."/>
            <person name="Guo B."/>
            <person name="Wei J."/>
            <person name="Xu J."/>
            <person name="St-Pierre B."/>
            <person name="Chen S."/>
            <person name="Sun C."/>
        </authorList>
    </citation>
    <scope>NUCLEOTIDE SEQUENCE [LARGE SCALE GENOMIC DNA]</scope>
</reference>
<evidence type="ECO:0000313" key="1">
    <source>
        <dbReference type="EMBL" id="KAI5658053.1"/>
    </source>
</evidence>
<protein>
    <submittedName>
        <fullName evidence="1">Uncharacterized protein</fullName>
    </submittedName>
</protein>